<sequence length="326" mass="35804">MSILTNGLLRTTASLAYAARGPVRLPVLMYHRILAQPDPLQPSVPDAALADLQFKLLSELFRVVPMEAAIDELHTGRLKPRTLCITFDDGYRDNHDVALPLLERHKLTATFFVASGFLGTGRMFNDTVLEAVRRLPDGPLDLADWGIEPLMLGDAASRVRAISVITRDIKHNEPHQRQAATEALAALAACPLPEDVMMTPEQVVTMARRGMSIGGHTVNHPILSTVDDDTARREIVSNRDALRDLTGITPMTFAYPNGKPGADYNARHAAIVREAGYSSAVSTAYGVGDRQTDRYEYPRVALSKTTYAKVFLQLMRAASYVRHGST</sequence>
<dbReference type="PROSITE" id="PS51677">
    <property type="entry name" value="NODB"/>
    <property type="match status" value="1"/>
</dbReference>
<dbReference type="EMBL" id="SGWV01000010">
    <property type="protein sequence ID" value="RZS52953.1"/>
    <property type="molecule type" value="Genomic_DNA"/>
</dbReference>
<organism evidence="4 5">
    <name type="scientific">Sphaerotilus mobilis</name>
    <dbReference type="NCBI Taxonomy" id="47994"/>
    <lineage>
        <taxon>Bacteria</taxon>
        <taxon>Pseudomonadati</taxon>
        <taxon>Pseudomonadota</taxon>
        <taxon>Betaproteobacteria</taxon>
        <taxon>Burkholderiales</taxon>
        <taxon>Sphaerotilaceae</taxon>
        <taxon>Sphaerotilus</taxon>
    </lineage>
</organism>
<feature type="domain" description="NodB homology" evidence="3">
    <location>
        <begin position="81"/>
        <end position="326"/>
    </location>
</feature>
<dbReference type="CDD" id="cd10918">
    <property type="entry name" value="CE4_NodB_like_5s_6s"/>
    <property type="match status" value="1"/>
</dbReference>
<dbReference type="InterPro" id="IPR002509">
    <property type="entry name" value="NODB_dom"/>
</dbReference>
<dbReference type="GO" id="GO:0005975">
    <property type="term" value="P:carbohydrate metabolic process"/>
    <property type="evidence" value="ECO:0007669"/>
    <property type="project" value="InterPro"/>
</dbReference>
<evidence type="ECO:0000313" key="4">
    <source>
        <dbReference type="EMBL" id="RZS52953.1"/>
    </source>
</evidence>
<dbReference type="AlphaFoldDB" id="A0A4Q7LG21"/>
<dbReference type="RefSeq" id="WP_130482436.1">
    <property type="nucleotide sequence ID" value="NZ_SGWV01000010.1"/>
</dbReference>
<evidence type="ECO:0000313" key="5">
    <source>
        <dbReference type="Proteomes" id="UP000293433"/>
    </source>
</evidence>
<reference evidence="4 5" key="1">
    <citation type="submission" date="2019-02" db="EMBL/GenBank/DDBJ databases">
        <title>Genomic Encyclopedia of Type Strains, Phase IV (KMG-IV): sequencing the most valuable type-strain genomes for metagenomic binning, comparative biology and taxonomic classification.</title>
        <authorList>
            <person name="Goeker M."/>
        </authorList>
    </citation>
    <scope>NUCLEOTIDE SEQUENCE [LARGE SCALE GENOMIC DNA]</scope>
    <source>
        <strain evidence="4 5">DSM 10617</strain>
    </source>
</reference>
<gene>
    <name evidence="4" type="ORF">EV685_2575</name>
</gene>
<dbReference type="GO" id="GO:0016810">
    <property type="term" value="F:hydrolase activity, acting on carbon-nitrogen (but not peptide) bonds"/>
    <property type="evidence" value="ECO:0007669"/>
    <property type="project" value="InterPro"/>
</dbReference>
<dbReference type="Gene3D" id="3.20.20.370">
    <property type="entry name" value="Glycoside hydrolase/deacetylase"/>
    <property type="match status" value="1"/>
</dbReference>
<dbReference type="Pfam" id="PF01522">
    <property type="entry name" value="Polysacc_deac_1"/>
    <property type="match status" value="2"/>
</dbReference>
<keyword evidence="5" id="KW-1185">Reference proteome</keyword>
<dbReference type="OrthoDB" id="9814639at2"/>
<keyword evidence="2" id="KW-0732">Signal</keyword>
<dbReference type="GO" id="GO:0005576">
    <property type="term" value="C:extracellular region"/>
    <property type="evidence" value="ECO:0007669"/>
    <property type="project" value="UniProtKB-SubCell"/>
</dbReference>
<evidence type="ECO:0000256" key="2">
    <source>
        <dbReference type="ARBA" id="ARBA00022729"/>
    </source>
</evidence>
<name>A0A4Q7LG21_9BURK</name>
<dbReference type="InterPro" id="IPR051398">
    <property type="entry name" value="Polysacch_Deacetylase"/>
</dbReference>
<dbReference type="SUPFAM" id="SSF88713">
    <property type="entry name" value="Glycoside hydrolase/deacetylase"/>
    <property type="match status" value="1"/>
</dbReference>
<dbReference type="InterPro" id="IPR011330">
    <property type="entry name" value="Glyco_hydro/deAcase_b/a-brl"/>
</dbReference>
<evidence type="ECO:0000259" key="3">
    <source>
        <dbReference type="PROSITE" id="PS51677"/>
    </source>
</evidence>
<evidence type="ECO:0000256" key="1">
    <source>
        <dbReference type="ARBA" id="ARBA00004613"/>
    </source>
</evidence>
<dbReference type="Proteomes" id="UP000293433">
    <property type="component" value="Unassembled WGS sequence"/>
</dbReference>
<proteinExistence type="predicted"/>
<accession>A0A4Q7LG21</accession>
<comment type="subcellular location">
    <subcellularLocation>
        <location evidence="1">Secreted</location>
    </subcellularLocation>
</comment>
<dbReference type="PANTHER" id="PTHR34216">
    <property type="match status" value="1"/>
</dbReference>
<dbReference type="PANTHER" id="PTHR34216:SF3">
    <property type="entry name" value="POLY-BETA-1,6-N-ACETYL-D-GLUCOSAMINE N-DEACETYLASE"/>
    <property type="match status" value="1"/>
</dbReference>
<comment type="caution">
    <text evidence="4">The sequence shown here is derived from an EMBL/GenBank/DDBJ whole genome shotgun (WGS) entry which is preliminary data.</text>
</comment>
<protein>
    <submittedName>
        <fullName evidence="4">Polysaccharide deacetylase</fullName>
    </submittedName>
</protein>